<dbReference type="EMBL" id="QLYX01000007">
    <property type="protein sequence ID" value="RAY13870.1"/>
    <property type="molecule type" value="Genomic_DNA"/>
</dbReference>
<proteinExistence type="predicted"/>
<evidence type="ECO:0000256" key="1">
    <source>
        <dbReference type="SAM" id="SignalP"/>
    </source>
</evidence>
<organism evidence="2 3">
    <name type="scientific">Actinomadura craniellae</name>
    <dbReference type="NCBI Taxonomy" id="2231787"/>
    <lineage>
        <taxon>Bacteria</taxon>
        <taxon>Bacillati</taxon>
        <taxon>Actinomycetota</taxon>
        <taxon>Actinomycetes</taxon>
        <taxon>Streptosporangiales</taxon>
        <taxon>Thermomonosporaceae</taxon>
        <taxon>Actinomadura</taxon>
    </lineage>
</organism>
<name>A0A365H436_9ACTN</name>
<evidence type="ECO:0000313" key="3">
    <source>
        <dbReference type="Proteomes" id="UP000251891"/>
    </source>
</evidence>
<evidence type="ECO:0000313" key="2">
    <source>
        <dbReference type="EMBL" id="RAY13870.1"/>
    </source>
</evidence>
<reference evidence="2 3" key="1">
    <citation type="submission" date="2018-06" db="EMBL/GenBank/DDBJ databases">
        <title>Actinomadura craniellae sp. nov. isolated from marine sponge Craniella sp.</title>
        <authorList>
            <person name="Li L."/>
            <person name="Xu Q.H."/>
            <person name="Lin H.W."/>
            <person name="Lu Y.H."/>
        </authorList>
    </citation>
    <scope>NUCLEOTIDE SEQUENCE [LARGE SCALE GENOMIC DNA]</scope>
    <source>
        <strain evidence="2 3">LHW63021</strain>
    </source>
</reference>
<dbReference type="Proteomes" id="UP000251891">
    <property type="component" value="Unassembled WGS sequence"/>
</dbReference>
<dbReference type="RefSeq" id="WP_111868508.1">
    <property type="nucleotide sequence ID" value="NZ_QLYX01000007.1"/>
</dbReference>
<keyword evidence="3" id="KW-1185">Reference proteome</keyword>
<dbReference type="PROSITE" id="PS51257">
    <property type="entry name" value="PROKAR_LIPOPROTEIN"/>
    <property type="match status" value="1"/>
</dbReference>
<comment type="caution">
    <text evidence="2">The sequence shown here is derived from an EMBL/GenBank/DDBJ whole genome shotgun (WGS) entry which is preliminary data.</text>
</comment>
<gene>
    <name evidence="2" type="ORF">DPM19_16310</name>
</gene>
<feature type="chain" id="PRO_5016867025" description="DUF1579 domain-containing protein" evidence="1">
    <location>
        <begin position="25"/>
        <end position="137"/>
    </location>
</feature>
<protein>
    <recommendedName>
        <fullName evidence="4">DUF1579 domain-containing protein</fullName>
    </recommendedName>
</protein>
<keyword evidence="1" id="KW-0732">Signal</keyword>
<dbReference type="OrthoDB" id="3481350at2"/>
<sequence length="137" mass="14335">MRPIVLLTVAGALILSGCDGGAGAADPSPSGHGAATSAVGPLPSVAPQQVARLVGTWRGATAAKDYFVFRADGTGSWMARGQTLWNGQAIPDRGDRFRLSWQGGDPKDATYWSVRLTEGGKKMVFEGTNQVYAKAAR</sequence>
<dbReference type="AlphaFoldDB" id="A0A365H436"/>
<evidence type="ECO:0008006" key="4">
    <source>
        <dbReference type="Google" id="ProtNLM"/>
    </source>
</evidence>
<feature type="signal peptide" evidence="1">
    <location>
        <begin position="1"/>
        <end position="24"/>
    </location>
</feature>
<accession>A0A365H436</accession>